<dbReference type="GO" id="GO:0019290">
    <property type="term" value="P:siderophore biosynthetic process"/>
    <property type="evidence" value="ECO:0007669"/>
    <property type="project" value="InterPro"/>
</dbReference>
<dbReference type="InterPro" id="IPR019432">
    <property type="entry name" value="Acyltransferase_MbtK/IucB-like"/>
</dbReference>
<dbReference type="SMART" id="SM01006">
    <property type="entry name" value="AlcB"/>
    <property type="match status" value="1"/>
</dbReference>
<dbReference type="GO" id="GO:0016410">
    <property type="term" value="F:N-acyltransferase activity"/>
    <property type="evidence" value="ECO:0007669"/>
    <property type="project" value="TreeGrafter"/>
</dbReference>
<dbReference type="SUPFAM" id="SSF55729">
    <property type="entry name" value="Acyl-CoA N-acyltransferases (Nat)"/>
    <property type="match status" value="1"/>
</dbReference>
<dbReference type="InterPro" id="IPR016181">
    <property type="entry name" value="Acyl_CoA_acyltransferase"/>
</dbReference>
<dbReference type="EMBL" id="CP028519">
    <property type="protein sequence ID" value="AVY96177.1"/>
    <property type="molecule type" value="Genomic_DNA"/>
</dbReference>
<evidence type="ECO:0000259" key="2">
    <source>
        <dbReference type="SMART" id="SM01006"/>
    </source>
</evidence>
<keyword evidence="4" id="KW-1185">Reference proteome</keyword>
<dbReference type="KEGG" id="maer:DAI18_18585"/>
<gene>
    <name evidence="3" type="ORF">DAI18_18585</name>
</gene>
<feature type="domain" description="Acyltransferase MbtK/IucB-like conserved" evidence="2">
    <location>
        <begin position="139"/>
        <end position="186"/>
    </location>
</feature>
<proteinExistence type="predicted"/>
<dbReference type="Gene3D" id="3.40.630.30">
    <property type="match status" value="1"/>
</dbReference>
<keyword evidence="3" id="KW-0808">Transferase</keyword>
<dbReference type="Pfam" id="PF13523">
    <property type="entry name" value="Acetyltransf_8"/>
    <property type="match status" value="1"/>
</dbReference>
<organism evidence="3 4">
    <name type="scientific">Microvirgula aerodenitrificans</name>
    <dbReference type="NCBI Taxonomy" id="57480"/>
    <lineage>
        <taxon>Bacteria</taxon>
        <taxon>Pseudomonadati</taxon>
        <taxon>Pseudomonadota</taxon>
        <taxon>Betaproteobacteria</taxon>
        <taxon>Neisseriales</taxon>
        <taxon>Aquaspirillaceae</taxon>
        <taxon>Microvirgula</taxon>
    </lineage>
</organism>
<dbReference type="OrthoDB" id="9087497at2"/>
<dbReference type="STRING" id="1122240.GCA_000620105_02820"/>
<evidence type="ECO:0000313" key="4">
    <source>
        <dbReference type="Proteomes" id="UP000244173"/>
    </source>
</evidence>
<dbReference type="PANTHER" id="PTHR31438">
    <property type="entry name" value="LYSINE N-ACYLTRANSFERASE C17G9.06C-RELATED"/>
    <property type="match status" value="1"/>
</dbReference>
<reference evidence="3 4" key="1">
    <citation type="submission" date="2018-04" db="EMBL/GenBank/DDBJ databases">
        <title>Denitrifier Microvirgula.</title>
        <authorList>
            <person name="Anderson E."/>
            <person name="Jang J."/>
            <person name="Ishii S."/>
        </authorList>
    </citation>
    <scope>NUCLEOTIDE SEQUENCE [LARGE SCALE GENOMIC DNA]</scope>
    <source>
        <strain evidence="3 4">BE2.4</strain>
    </source>
</reference>
<dbReference type="Proteomes" id="UP000244173">
    <property type="component" value="Chromosome"/>
</dbReference>
<dbReference type="PANTHER" id="PTHR31438:SF1">
    <property type="entry name" value="LYSINE N-ACYLTRANSFERASE C17G9.06C-RELATED"/>
    <property type="match status" value="1"/>
</dbReference>
<evidence type="ECO:0000256" key="1">
    <source>
        <dbReference type="ARBA" id="ARBA00004924"/>
    </source>
</evidence>
<sequence>MATLQLSRPAANSILLTGPLHPETPPLALMPLLAELFCHQPSLRDVMLDTGCTDEFAVTLVRMGIMGRRIATANGWRLGCSRAVFWQQPQLWLPTPGVSGVATEYVMSHGRRHPRRAPQPQGVVYQRYLPRQGCTFTLRVANIRRDLPLFHAWMNMDRVHRFWTLAGKREAHAAYLQAQIDDAGVLPLMGEFDGEPFAYFEVYWAKEDRLAPFYAAQDFDRGCHLLVGNSRHASKGKTIAWMRAVSHYVFLDDSRTQRLVGEPHIDNVRFISHLQNQGFAKLKEFDFPHKRAALLMLEREVFFEQHGPWGEE</sequence>
<dbReference type="AlphaFoldDB" id="A0A2S0PFZ1"/>
<accession>A0A2S0PFZ1</accession>
<name>A0A2S0PFZ1_9NEIS</name>
<comment type="pathway">
    <text evidence="1">Siderophore biosynthesis.</text>
</comment>
<protein>
    <submittedName>
        <fullName evidence="3">Acetyl CoA--N6-hydroxylysine acetyl transferase</fullName>
    </submittedName>
</protein>
<evidence type="ECO:0000313" key="3">
    <source>
        <dbReference type="EMBL" id="AVY96177.1"/>
    </source>
</evidence>